<feature type="transmembrane region" description="Helical" evidence="1">
    <location>
        <begin position="44"/>
        <end position="63"/>
    </location>
</feature>
<evidence type="ECO:0008006" key="4">
    <source>
        <dbReference type="Google" id="ProtNLM"/>
    </source>
</evidence>
<dbReference type="RefSeq" id="WP_344815158.1">
    <property type="nucleotide sequence ID" value="NZ_BAABCT010000001.1"/>
</dbReference>
<evidence type="ECO:0000313" key="2">
    <source>
        <dbReference type="EMBL" id="GAA4062718.1"/>
    </source>
</evidence>
<evidence type="ECO:0000313" key="3">
    <source>
        <dbReference type="Proteomes" id="UP001500367"/>
    </source>
</evidence>
<keyword evidence="1" id="KW-1133">Transmembrane helix</keyword>
<organism evidence="2 3">
    <name type="scientific">Flavobacterium cheonanense</name>
    <dbReference type="NCBI Taxonomy" id="706183"/>
    <lineage>
        <taxon>Bacteria</taxon>
        <taxon>Pseudomonadati</taxon>
        <taxon>Bacteroidota</taxon>
        <taxon>Flavobacteriia</taxon>
        <taxon>Flavobacteriales</taxon>
        <taxon>Flavobacteriaceae</taxon>
        <taxon>Flavobacterium</taxon>
    </lineage>
</organism>
<gene>
    <name evidence="2" type="ORF">GCM10022389_04130</name>
</gene>
<evidence type="ECO:0000256" key="1">
    <source>
        <dbReference type="SAM" id="Phobius"/>
    </source>
</evidence>
<sequence>MDNTTSPAKSGLIYGFLFGAIMILEFVIGYVMNIDPQTNPTYGTIINVLNFLILPLLFIYVGCNNYKTNINGGFVSFGECLKIGVTICIIAGLISGIFMVVFNLIMPDYMTEMYDKVGKMMVEKNPEMTSEQIEMSISMMKKFSHPAILLPVTVLMYAFIGLIYSLIIGAIVKKDRNQSF</sequence>
<keyword evidence="1" id="KW-0812">Transmembrane</keyword>
<protein>
    <recommendedName>
        <fullName evidence="4">DUF4199 domain-containing protein</fullName>
    </recommendedName>
</protein>
<dbReference type="Pfam" id="PF13858">
    <property type="entry name" value="DUF4199"/>
    <property type="match status" value="1"/>
</dbReference>
<keyword evidence="3" id="KW-1185">Reference proteome</keyword>
<proteinExistence type="predicted"/>
<feature type="transmembrane region" description="Helical" evidence="1">
    <location>
        <begin position="12"/>
        <end position="32"/>
    </location>
</feature>
<dbReference type="EMBL" id="BAABCT010000001">
    <property type="protein sequence ID" value="GAA4062718.1"/>
    <property type="molecule type" value="Genomic_DNA"/>
</dbReference>
<dbReference type="Proteomes" id="UP001500367">
    <property type="component" value="Unassembled WGS sequence"/>
</dbReference>
<accession>A0ABP7V9V5</accession>
<dbReference type="InterPro" id="IPR025250">
    <property type="entry name" value="DUF4199"/>
</dbReference>
<feature type="transmembrane region" description="Helical" evidence="1">
    <location>
        <begin position="83"/>
        <end position="106"/>
    </location>
</feature>
<reference evidence="3" key="1">
    <citation type="journal article" date="2019" name="Int. J. Syst. Evol. Microbiol.">
        <title>The Global Catalogue of Microorganisms (GCM) 10K type strain sequencing project: providing services to taxonomists for standard genome sequencing and annotation.</title>
        <authorList>
            <consortium name="The Broad Institute Genomics Platform"/>
            <consortium name="The Broad Institute Genome Sequencing Center for Infectious Disease"/>
            <person name="Wu L."/>
            <person name="Ma J."/>
        </authorList>
    </citation>
    <scope>NUCLEOTIDE SEQUENCE [LARGE SCALE GENOMIC DNA]</scope>
    <source>
        <strain evidence="3">JCM 17069</strain>
    </source>
</reference>
<comment type="caution">
    <text evidence="2">The sequence shown here is derived from an EMBL/GenBank/DDBJ whole genome shotgun (WGS) entry which is preliminary data.</text>
</comment>
<name>A0ABP7V9V5_9FLAO</name>
<feature type="transmembrane region" description="Helical" evidence="1">
    <location>
        <begin position="148"/>
        <end position="172"/>
    </location>
</feature>
<keyword evidence="1" id="KW-0472">Membrane</keyword>